<evidence type="ECO:0000313" key="2">
    <source>
        <dbReference type="EMBL" id="KKN83173.1"/>
    </source>
</evidence>
<accession>A0A0F9WW22</accession>
<protein>
    <recommendedName>
        <fullName evidence="1">Pyrrolo-quinoline quinone repeat domain-containing protein</fullName>
    </recommendedName>
</protein>
<dbReference type="InterPro" id="IPR015943">
    <property type="entry name" value="WD40/YVTN_repeat-like_dom_sf"/>
</dbReference>
<dbReference type="PANTHER" id="PTHR34512">
    <property type="entry name" value="CELL SURFACE PROTEIN"/>
    <property type="match status" value="1"/>
</dbReference>
<dbReference type="InterPro" id="IPR011047">
    <property type="entry name" value="Quinoprotein_ADH-like_sf"/>
</dbReference>
<feature type="domain" description="Pyrrolo-quinoline quinone repeat" evidence="1">
    <location>
        <begin position="140"/>
        <end position="375"/>
    </location>
</feature>
<name>A0A0F9WW22_9ZZZZ</name>
<sequence length="458" mass="46615">MTILHSIFTKPTSTRRASLGMGAVVASLLLSACAEPEVILPGVRQDVRSVLQGNDGFTAPADLPVPANTTRAISLPAATANSSWLQSSGTPSTRVSHPALGAAPRLAWSAGIGNGDSRKQRITATPVVSGGRVFTIDSGATVTATSASGATLWTRDLTPQNDGQGDATGGGLAVDGNTVYVSLGFGSVTALDVDSGGTRWTQDIDGTGSGAPTVFGDMVYFTSGDDTGWALNKSDGRVQWQTGSTASISNVLGAPAPAIGSQIAVLAFGSGEVQGLFRQGGLDRWSTSVVGKRPGRALANVSDVTSAPVISGDTVYVGNQSGRLAALSLGGGDRQWTAREGAIGPVWPAGDSVFVVTDLNELVRLDASTGTRIWGTPLPNFVKDKPKRQSEVFGNYGPIIAGGRVIVASSDGTLRSFDPTNGALVAQADIPGGATTAPVVAGGVLYVVSAKGQLHAFR</sequence>
<organism evidence="2">
    <name type="scientific">marine sediment metagenome</name>
    <dbReference type="NCBI Taxonomy" id="412755"/>
    <lineage>
        <taxon>unclassified sequences</taxon>
        <taxon>metagenomes</taxon>
        <taxon>ecological metagenomes</taxon>
    </lineage>
</organism>
<feature type="domain" description="Pyrrolo-quinoline quinone repeat" evidence="1">
    <location>
        <begin position="398"/>
        <end position="457"/>
    </location>
</feature>
<evidence type="ECO:0000259" key="1">
    <source>
        <dbReference type="Pfam" id="PF13360"/>
    </source>
</evidence>
<reference evidence="2" key="1">
    <citation type="journal article" date="2015" name="Nature">
        <title>Complex archaea that bridge the gap between prokaryotes and eukaryotes.</title>
        <authorList>
            <person name="Spang A."/>
            <person name="Saw J.H."/>
            <person name="Jorgensen S.L."/>
            <person name="Zaremba-Niedzwiedzka K."/>
            <person name="Martijn J."/>
            <person name="Lind A.E."/>
            <person name="van Eijk R."/>
            <person name="Schleper C."/>
            <person name="Guy L."/>
            <person name="Ettema T.J."/>
        </authorList>
    </citation>
    <scope>NUCLEOTIDE SEQUENCE</scope>
</reference>
<proteinExistence type="predicted"/>
<dbReference type="AlphaFoldDB" id="A0A0F9WW22"/>
<comment type="caution">
    <text evidence="2">The sequence shown here is derived from an EMBL/GenBank/DDBJ whole genome shotgun (WGS) entry which is preliminary data.</text>
</comment>
<dbReference type="EMBL" id="LAZR01000189">
    <property type="protein sequence ID" value="KKN83173.1"/>
    <property type="molecule type" value="Genomic_DNA"/>
</dbReference>
<dbReference type="SMART" id="SM00564">
    <property type="entry name" value="PQQ"/>
    <property type="match status" value="6"/>
</dbReference>
<dbReference type="Gene3D" id="2.130.10.10">
    <property type="entry name" value="YVTN repeat-like/Quinoprotein amine dehydrogenase"/>
    <property type="match status" value="1"/>
</dbReference>
<dbReference type="PANTHER" id="PTHR34512:SF30">
    <property type="entry name" value="OUTER MEMBRANE PROTEIN ASSEMBLY FACTOR BAMB"/>
    <property type="match status" value="1"/>
</dbReference>
<dbReference type="InterPro" id="IPR018391">
    <property type="entry name" value="PQQ_b-propeller_rpt"/>
</dbReference>
<dbReference type="SUPFAM" id="SSF50998">
    <property type="entry name" value="Quinoprotein alcohol dehydrogenase-like"/>
    <property type="match status" value="1"/>
</dbReference>
<dbReference type="InterPro" id="IPR002372">
    <property type="entry name" value="PQQ_rpt_dom"/>
</dbReference>
<gene>
    <name evidence="2" type="ORF">LCGC14_0301710</name>
</gene>
<dbReference type="Pfam" id="PF13360">
    <property type="entry name" value="PQQ_2"/>
    <property type="match status" value="2"/>
</dbReference>